<keyword evidence="1" id="KW-0472">Membrane</keyword>
<dbReference type="Proteomes" id="UP000316621">
    <property type="component" value="Chromosome 9"/>
</dbReference>
<keyword evidence="3" id="KW-1185">Reference proteome</keyword>
<organism evidence="2 3">
    <name type="scientific">Papaver somniferum</name>
    <name type="common">Opium poppy</name>
    <dbReference type="NCBI Taxonomy" id="3469"/>
    <lineage>
        <taxon>Eukaryota</taxon>
        <taxon>Viridiplantae</taxon>
        <taxon>Streptophyta</taxon>
        <taxon>Embryophyta</taxon>
        <taxon>Tracheophyta</taxon>
        <taxon>Spermatophyta</taxon>
        <taxon>Magnoliopsida</taxon>
        <taxon>Ranunculales</taxon>
        <taxon>Papaveraceae</taxon>
        <taxon>Papaveroideae</taxon>
        <taxon>Papaver</taxon>
    </lineage>
</organism>
<keyword evidence="1" id="KW-0812">Transmembrane</keyword>
<evidence type="ECO:0000313" key="2">
    <source>
        <dbReference type="EMBL" id="RZC76957.1"/>
    </source>
</evidence>
<proteinExistence type="predicted"/>
<dbReference type="EMBL" id="CM010723">
    <property type="protein sequence ID" value="RZC76957.1"/>
    <property type="molecule type" value="Genomic_DNA"/>
</dbReference>
<reference evidence="2 3" key="1">
    <citation type="journal article" date="2018" name="Science">
        <title>The opium poppy genome and morphinan production.</title>
        <authorList>
            <person name="Guo L."/>
            <person name="Winzer T."/>
            <person name="Yang X."/>
            <person name="Li Y."/>
            <person name="Ning Z."/>
            <person name="He Z."/>
            <person name="Teodor R."/>
            <person name="Lu Y."/>
            <person name="Bowser T.A."/>
            <person name="Graham I.A."/>
            <person name="Ye K."/>
        </authorList>
    </citation>
    <scope>NUCLEOTIDE SEQUENCE [LARGE SCALE GENOMIC DNA]</scope>
    <source>
        <strain evidence="3">cv. HN1</strain>
        <tissue evidence="2">Leaves</tissue>
    </source>
</reference>
<accession>A0A4Y7KW04</accession>
<keyword evidence="1" id="KW-1133">Transmembrane helix</keyword>
<evidence type="ECO:0000256" key="1">
    <source>
        <dbReference type="SAM" id="Phobius"/>
    </source>
</evidence>
<protein>
    <submittedName>
        <fullName evidence="2">Uncharacterized protein</fullName>
    </submittedName>
</protein>
<sequence>MYMIPAAMVTSENGDGFIYIDEFIMLWSFGIYLSLTLRFPWCLRKTQSNKYLRGAHILAKGDEFVEDPNTFAAKDMNLFVVRTSRP</sequence>
<feature type="transmembrane region" description="Helical" evidence="1">
    <location>
        <begin position="24"/>
        <end position="43"/>
    </location>
</feature>
<dbReference type="AlphaFoldDB" id="A0A4Y7KW04"/>
<gene>
    <name evidence="2" type="ORF">C5167_001353</name>
</gene>
<evidence type="ECO:0000313" key="3">
    <source>
        <dbReference type="Proteomes" id="UP000316621"/>
    </source>
</evidence>
<name>A0A4Y7KW04_PAPSO</name>
<dbReference type="Gramene" id="RZC76957">
    <property type="protein sequence ID" value="RZC76957"/>
    <property type="gene ID" value="C5167_001353"/>
</dbReference>